<dbReference type="RefSeq" id="WP_340361143.1">
    <property type="nucleotide sequence ID" value="NZ_JBBKZU010000027.1"/>
</dbReference>
<dbReference type="Proteomes" id="UP001365846">
    <property type="component" value="Unassembled WGS sequence"/>
</dbReference>
<keyword evidence="4" id="KW-1185">Reference proteome</keyword>
<comment type="caution">
    <text evidence="3">The sequence shown here is derived from an EMBL/GenBank/DDBJ whole genome shotgun (WGS) entry which is preliminary data.</text>
</comment>
<feature type="signal peptide" evidence="2">
    <location>
        <begin position="1"/>
        <end position="22"/>
    </location>
</feature>
<evidence type="ECO:0008006" key="5">
    <source>
        <dbReference type="Google" id="ProtNLM"/>
    </source>
</evidence>
<evidence type="ECO:0000313" key="3">
    <source>
        <dbReference type="EMBL" id="MEJ8815948.1"/>
    </source>
</evidence>
<dbReference type="EMBL" id="JBBKZU010000027">
    <property type="protein sequence ID" value="MEJ8815948.1"/>
    <property type="molecule type" value="Genomic_DNA"/>
</dbReference>
<keyword evidence="2" id="KW-0732">Signal</keyword>
<name>A0ABU8VQK0_9BURK</name>
<evidence type="ECO:0000256" key="1">
    <source>
        <dbReference type="SAM" id="MobiDB-lite"/>
    </source>
</evidence>
<proteinExistence type="predicted"/>
<protein>
    <recommendedName>
        <fullName evidence="5">Bacterial surface antigen (D15) domain-containing protein</fullName>
    </recommendedName>
</protein>
<sequence length="400" mass="42973">MPLLACAVLVVLAVGTSPHVGAQTSIEPVRADPAAPSATRKDPPLASRSRFFDPEDGQLDVSSFLEDPRGFLPIPIVVTEPAIGYGGGAAGMFLRPREEAGKEGWARPDISGVGAFGTENGTKGAFAGDASRWMDGRLRTLFGAATGQVNLDFYGLGSGLSSLDEKVRYSLQFTGAVAQVNWQLAPESPWALGMRYVFADFDPKLQDETRSPGFRDSARVTVSAPTVILEYDTRDNVFTPTRGIYAETSWLASRESLGSTDSFERFQQIVMGWRPLSAGVTLGARGNYAWSSDGTPFFLRPFIQLRGVPAVRYQGDQAASIEVEGRYRFSGRWSGVAFAGAGRTRTTGDGFSGTQNVGSGGFGFRYELARKFGLDVGIDVARSPGTTAIYLVVGNGWFRP</sequence>
<accession>A0ABU8VQK0</accession>
<gene>
    <name evidence="3" type="ORF">WKW77_33145</name>
</gene>
<evidence type="ECO:0000313" key="4">
    <source>
        <dbReference type="Proteomes" id="UP001365846"/>
    </source>
</evidence>
<organism evidence="3 4">
    <name type="scientific">Variovorax ureilyticus</name>
    <dbReference type="NCBI Taxonomy" id="1836198"/>
    <lineage>
        <taxon>Bacteria</taxon>
        <taxon>Pseudomonadati</taxon>
        <taxon>Pseudomonadota</taxon>
        <taxon>Betaproteobacteria</taxon>
        <taxon>Burkholderiales</taxon>
        <taxon>Comamonadaceae</taxon>
        <taxon>Variovorax</taxon>
    </lineage>
</organism>
<evidence type="ECO:0000256" key="2">
    <source>
        <dbReference type="SAM" id="SignalP"/>
    </source>
</evidence>
<reference evidence="3 4" key="1">
    <citation type="submission" date="2024-03" db="EMBL/GenBank/DDBJ databases">
        <title>Novel species of the genus Variovorax.</title>
        <authorList>
            <person name="Liu Q."/>
            <person name="Xin Y.-H."/>
        </authorList>
    </citation>
    <scope>NUCLEOTIDE SEQUENCE [LARGE SCALE GENOMIC DNA]</scope>
    <source>
        <strain evidence="3 4">KACC 18899</strain>
    </source>
</reference>
<dbReference type="Gene3D" id="2.40.160.50">
    <property type="entry name" value="membrane protein fhac: a member of the omp85/tpsb transporter family"/>
    <property type="match status" value="1"/>
</dbReference>
<feature type="chain" id="PRO_5046041784" description="Bacterial surface antigen (D15) domain-containing protein" evidence="2">
    <location>
        <begin position="23"/>
        <end position="400"/>
    </location>
</feature>
<feature type="region of interest" description="Disordered" evidence="1">
    <location>
        <begin position="24"/>
        <end position="54"/>
    </location>
</feature>